<dbReference type="InterPro" id="IPR032710">
    <property type="entry name" value="NTF2-like_dom_sf"/>
</dbReference>
<evidence type="ECO:0000259" key="1">
    <source>
        <dbReference type="Pfam" id="PF12680"/>
    </source>
</evidence>
<organism evidence="2 3">
    <name type="scientific">Streptomyces alfalfae</name>
    <dbReference type="NCBI Taxonomy" id="1642299"/>
    <lineage>
        <taxon>Bacteria</taxon>
        <taxon>Bacillati</taxon>
        <taxon>Actinomycetota</taxon>
        <taxon>Actinomycetes</taxon>
        <taxon>Kitasatosporales</taxon>
        <taxon>Streptomycetaceae</taxon>
        <taxon>Streptomyces</taxon>
    </lineage>
</organism>
<feature type="domain" description="SnoaL-like" evidence="1">
    <location>
        <begin position="24"/>
        <end position="131"/>
    </location>
</feature>
<dbReference type="Gene3D" id="3.10.450.50">
    <property type="match status" value="1"/>
</dbReference>
<keyword evidence="3" id="KW-1185">Reference proteome</keyword>
<dbReference type="Pfam" id="PF12680">
    <property type="entry name" value="SnoaL_2"/>
    <property type="match status" value="1"/>
</dbReference>
<protein>
    <submittedName>
        <fullName evidence="2">Phenazine biosynthesis protein PhzA/PhzB</fullName>
    </submittedName>
</protein>
<gene>
    <name evidence="2" type="ORF">A7J05_03205</name>
</gene>
<sequence>MTYDSSSTRTDAPPASTPEGVFRQGIDLLLAKRFDAWIDLWAEGGVMEFPFAPPGAPCRLEGKAAVSAYMTAYPDHIDLTAIPYVEVHRTGDPDVVVVEMRSEGRAVATGHPFEMSYVAVVTVEEGLITHYRDYWNPLTALEIAGGADAPFVGAAR</sequence>
<dbReference type="Proteomes" id="UP000187191">
    <property type="component" value="Chromosome"/>
</dbReference>
<reference evidence="2 3" key="1">
    <citation type="submission" date="2016-05" db="EMBL/GenBank/DDBJ databases">
        <authorList>
            <person name="Gu J."/>
        </authorList>
    </citation>
    <scope>NUCLEOTIDE SEQUENCE [LARGE SCALE GENOMIC DNA]</scope>
    <source>
        <strain evidence="2 3">ACCC40021</strain>
    </source>
</reference>
<name>A0ABM6GM25_9ACTN</name>
<dbReference type="InterPro" id="IPR037401">
    <property type="entry name" value="SnoaL-like"/>
</dbReference>
<evidence type="ECO:0000313" key="3">
    <source>
        <dbReference type="Proteomes" id="UP000187191"/>
    </source>
</evidence>
<proteinExistence type="predicted"/>
<dbReference type="CDD" id="cd00531">
    <property type="entry name" value="NTF2_like"/>
    <property type="match status" value="1"/>
</dbReference>
<dbReference type="SUPFAM" id="SSF54427">
    <property type="entry name" value="NTF2-like"/>
    <property type="match status" value="1"/>
</dbReference>
<dbReference type="RefSeq" id="WP_076682630.1">
    <property type="nucleotide sequence ID" value="NZ_CP015588.1"/>
</dbReference>
<dbReference type="EMBL" id="CP015588">
    <property type="protein sequence ID" value="APY84890.1"/>
    <property type="molecule type" value="Genomic_DNA"/>
</dbReference>
<evidence type="ECO:0000313" key="2">
    <source>
        <dbReference type="EMBL" id="APY84890.1"/>
    </source>
</evidence>
<accession>A0ABM6GM25</accession>